<sequence length="583" mass="62928">MFSKVKIAFFLIALAAAFSASAQIGASGSQGGFLNYPSYIATTITEGGDYEVSTSGMLQIANGGTVEVYGALVNNGTIEIDSNGVLSVWGDVVNNATIIAHKGAKINFYGRNWKNAPAASVVDGFDPNTVAGGDLNFIGLRPAAAASWLAGASYISSYSGGNERQYHDGGNVNMDVNLHIQNENSVALQNTNTRIEGQLSFDMANGNVILGDNNLVFTTNASQSGFAQDRYLITNGQGHVTKENFNGQWIFPVGRDVADYTPAAIDNNTANTFHVMVQDFDHSASVENTATSVQDGVLRTWNMYADNATGVSTITLQHNKATNQADFSSDRNYVTRWSDLAKNLSGDKASVTAWQNNVTGASVTGNLSSTGDVENSEMRSRTYRTFATSPNDPTAYITKASLAFKPKTSADILDLEADSAGCDVNLAFTTGKENNVVKFQLQHSTDGKTFSTIYTFEPNGDSSTYDYKHLTAVQGVNYYRIVMLEPSGDYTVSKVVSTTVHCGDTDPVIVLFPNPTVDYINLTGLIGNSQIRIMNMHGRMMYEMSSTNQIEKIDVRNLPAATYIVEVLTGKTLKKTAIKFIKY</sequence>
<feature type="domain" description="Secretion system C-terminal sorting" evidence="2">
    <location>
        <begin position="511"/>
        <end position="577"/>
    </location>
</feature>
<comment type="caution">
    <text evidence="3">The sequence shown here is derived from an EMBL/GenBank/DDBJ whole genome shotgun (WGS) entry which is preliminary data.</text>
</comment>
<dbReference type="Proteomes" id="UP001501410">
    <property type="component" value="Unassembled WGS sequence"/>
</dbReference>
<reference evidence="4" key="1">
    <citation type="journal article" date="2019" name="Int. J. Syst. Evol. Microbiol.">
        <title>The Global Catalogue of Microorganisms (GCM) 10K type strain sequencing project: providing services to taxonomists for standard genome sequencing and annotation.</title>
        <authorList>
            <consortium name="The Broad Institute Genomics Platform"/>
            <consortium name="The Broad Institute Genome Sequencing Center for Infectious Disease"/>
            <person name="Wu L."/>
            <person name="Ma J."/>
        </authorList>
    </citation>
    <scope>NUCLEOTIDE SEQUENCE [LARGE SCALE GENOMIC DNA]</scope>
    <source>
        <strain evidence="4">JCM 31921</strain>
    </source>
</reference>
<gene>
    <name evidence="3" type="ORF">GCM10023092_12930</name>
</gene>
<dbReference type="Gene3D" id="2.60.120.260">
    <property type="entry name" value="Galactose-binding domain-like"/>
    <property type="match status" value="1"/>
</dbReference>
<dbReference type="InterPro" id="IPR026444">
    <property type="entry name" value="Secre_tail"/>
</dbReference>
<keyword evidence="1" id="KW-0732">Signal</keyword>
<keyword evidence="4" id="KW-1185">Reference proteome</keyword>
<dbReference type="SUPFAM" id="SSF49785">
    <property type="entry name" value="Galactose-binding domain-like"/>
    <property type="match status" value="1"/>
</dbReference>
<protein>
    <recommendedName>
        <fullName evidence="2">Secretion system C-terminal sorting domain-containing protein</fullName>
    </recommendedName>
</protein>
<feature type="signal peptide" evidence="1">
    <location>
        <begin position="1"/>
        <end position="22"/>
    </location>
</feature>
<evidence type="ECO:0000256" key="1">
    <source>
        <dbReference type="SAM" id="SignalP"/>
    </source>
</evidence>
<evidence type="ECO:0000313" key="3">
    <source>
        <dbReference type="EMBL" id="GAA4453076.1"/>
    </source>
</evidence>
<dbReference type="RefSeq" id="WP_344824220.1">
    <property type="nucleotide sequence ID" value="NZ_BAABEZ010000020.1"/>
</dbReference>
<organism evidence="3 4">
    <name type="scientific">Rurimicrobium arvi</name>
    <dbReference type="NCBI Taxonomy" id="2049916"/>
    <lineage>
        <taxon>Bacteria</taxon>
        <taxon>Pseudomonadati</taxon>
        <taxon>Bacteroidota</taxon>
        <taxon>Chitinophagia</taxon>
        <taxon>Chitinophagales</taxon>
        <taxon>Chitinophagaceae</taxon>
        <taxon>Rurimicrobium</taxon>
    </lineage>
</organism>
<evidence type="ECO:0000259" key="2">
    <source>
        <dbReference type="Pfam" id="PF18962"/>
    </source>
</evidence>
<accession>A0ABP8MQQ6</accession>
<feature type="chain" id="PRO_5046847817" description="Secretion system C-terminal sorting domain-containing protein" evidence="1">
    <location>
        <begin position="23"/>
        <end position="583"/>
    </location>
</feature>
<evidence type="ECO:0000313" key="4">
    <source>
        <dbReference type="Proteomes" id="UP001501410"/>
    </source>
</evidence>
<dbReference type="EMBL" id="BAABEZ010000020">
    <property type="protein sequence ID" value="GAA4453076.1"/>
    <property type="molecule type" value="Genomic_DNA"/>
</dbReference>
<dbReference type="NCBIfam" id="TIGR04183">
    <property type="entry name" value="Por_Secre_tail"/>
    <property type="match status" value="1"/>
</dbReference>
<name>A0ABP8MQQ6_9BACT</name>
<proteinExistence type="predicted"/>
<dbReference type="Pfam" id="PF18962">
    <property type="entry name" value="Por_Secre_tail"/>
    <property type="match status" value="1"/>
</dbReference>
<dbReference type="InterPro" id="IPR008979">
    <property type="entry name" value="Galactose-bd-like_sf"/>
</dbReference>